<dbReference type="EMBL" id="JADIIL010000026">
    <property type="protein sequence ID" value="MBF4475252.1"/>
    <property type="molecule type" value="Genomic_DNA"/>
</dbReference>
<protein>
    <submittedName>
        <fullName evidence="7">Oligosaccharide flippase family protein</fullName>
    </submittedName>
</protein>
<feature type="transmembrane region" description="Helical" evidence="6">
    <location>
        <begin position="109"/>
        <end position="134"/>
    </location>
</feature>
<proteinExistence type="predicted"/>
<dbReference type="Proteomes" id="UP000606900">
    <property type="component" value="Unassembled WGS sequence"/>
</dbReference>
<organism evidence="7 8">
    <name type="scientific">Methanobacterium formicicum</name>
    <dbReference type="NCBI Taxonomy" id="2162"/>
    <lineage>
        <taxon>Archaea</taxon>
        <taxon>Methanobacteriati</taxon>
        <taxon>Methanobacteriota</taxon>
        <taxon>Methanomada group</taxon>
        <taxon>Methanobacteria</taxon>
        <taxon>Methanobacteriales</taxon>
        <taxon>Methanobacteriaceae</taxon>
        <taxon>Methanobacterium</taxon>
    </lineage>
</organism>
<evidence type="ECO:0000256" key="1">
    <source>
        <dbReference type="ARBA" id="ARBA00004651"/>
    </source>
</evidence>
<keyword evidence="4 6" id="KW-1133">Transmembrane helix</keyword>
<comment type="subcellular location">
    <subcellularLocation>
        <location evidence="1">Cell membrane</location>
        <topology evidence="1">Multi-pass membrane protein</topology>
    </subcellularLocation>
</comment>
<dbReference type="AlphaFoldDB" id="A0A843AI30"/>
<feature type="transmembrane region" description="Helical" evidence="6">
    <location>
        <begin position="387"/>
        <end position="409"/>
    </location>
</feature>
<feature type="transmembrane region" description="Helical" evidence="6">
    <location>
        <begin position="446"/>
        <end position="467"/>
    </location>
</feature>
<accession>A0A843AI30</accession>
<feature type="transmembrane region" description="Helical" evidence="6">
    <location>
        <begin position="180"/>
        <end position="198"/>
    </location>
</feature>
<evidence type="ECO:0000256" key="5">
    <source>
        <dbReference type="ARBA" id="ARBA00023136"/>
    </source>
</evidence>
<feature type="transmembrane region" description="Helical" evidence="6">
    <location>
        <begin position="244"/>
        <end position="271"/>
    </location>
</feature>
<feature type="transmembrane region" description="Helical" evidence="6">
    <location>
        <begin position="324"/>
        <end position="349"/>
    </location>
</feature>
<dbReference type="PANTHER" id="PTHR30250:SF11">
    <property type="entry name" value="O-ANTIGEN TRANSPORTER-RELATED"/>
    <property type="match status" value="1"/>
</dbReference>
<feature type="transmembrane region" description="Helical" evidence="6">
    <location>
        <begin position="291"/>
        <end position="312"/>
    </location>
</feature>
<feature type="transmembrane region" description="Helical" evidence="6">
    <location>
        <begin position="415"/>
        <end position="437"/>
    </location>
</feature>
<sequence length="507" mass="55880">MKLTINLKMQLRKLIRNITGKDNVSLKAKLIYGIFWNFISALASQGFPLIASIIAARLLGTAGYGQLGMITSTVILFSTFAGLGLGVTSTKYIAQYHLTDPNRTGRIMGLTNLFGIISGLLMCIILFIMAPWLASNTLASPDLAPVLRIASLLLIFNTIVGIQSGSIAGFGAFKDLAKIAILQGIISASLTLTGVYFFGLTGAIVAMVTNSIINLILYKLSINNLVKKFKIKIDYLKSWKEKEVIWKLSIPSMLASVMVGPIMWIANIIIINNPDGYSQLGIFNAANQWKTMLVFLPSIIGGVLLPMVSANVNNENKGLEAVNVLVSWIIVIIIALPLISFPEIIALFYGQSYSSTVFLQSISAMMLVSCILAYKEGIARKLIAKNLMWWGFLSNLVWGILFLVSILIFQNLGALGLAVSYIISYSVNTLIFVPFYISRKVVPKNLLISTEVLLIWVILIIQTSMSLLNINLWIRFLSLIISIGILIFSFYRILNFNRINKSQIKSV</sequence>
<evidence type="ECO:0000313" key="8">
    <source>
        <dbReference type="Proteomes" id="UP000606900"/>
    </source>
</evidence>
<dbReference type="RefSeq" id="WP_276699258.1">
    <property type="nucleotide sequence ID" value="NZ_JADIIL010000026.1"/>
</dbReference>
<feature type="transmembrane region" description="Helical" evidence="6">
    <location>
        <begin position="146"/>
        <end position="173"/>
    </location>
</feature>
<dbReference type="InterPro" id="IPR050833">
    <property type="entry name" value="Poly_Biosynth_Transport"/>
</dbReference>
<feature type="transmembrane region" description="Helical" evidence="6">
    <location>
        <begin position="473"/>
        <end position="494"/>
    </location>
</feature>
<dbReference type="GO" id="GO:0005886">
    <property type="term" value="C:plasma membrane"/>
    <property type="evidence" value="ECO:0007669"/>
    <property type="project" value="UniProtKB-SubCell"/>
</dbReference>
<feature type="transmembrane region" description="Helical" evidence="6">
    <location>
        <begin position="67"/>
        <end position="88"/>
    </location>
</feature>
<feature type="transmembrane region" description="Helical" evidence="6">
    <location>
        <begin position="355"/>
        <end position="375"/>
    </location>
</feature>
<gene>
    <name evidence="7" type="ORF">ISP06_07270</name>
</gene>
<dbReference type="Pfam" id="PF01943">
    <property type="entry name" value="Polysacc_synt"/>
    <property type="match status" value="1"/>
</dbReference>
<evidence type="ECO:0000256" key="6">
    <source>
        <dbReference type="SAM" id="Phobius"/>
    </source>
</evidence>
<reference evidence="7" key="1">
    <citation type="submission" date="2020-10" db="EMBL/GenBank/DDBJ databases">
        <title>Dehalococcoides mccartyi of a TCE/Cr reducing biochatode.</title>
        <authorList>
            <person name="Matturro B."/>
        </authorList>
    </citation>
    <scope>NUCLEOTIDE SEQUENCE</scope>
    <source>
        <strain evidence="7">Bin2</strain>
    </source>
</reference>
<keyword evidence="2" id="KW-1003">Cell membrane</keyword>
<evidence type="ECO:0000256" key="3">
    <source>
        <dbReference type="ARBA" id="ARBA00022692"/>
    </source>
</evidence>
<evidence type="ECO:0000256" key="4">
    <source>
        <dbReference type="ARBA" id="ARBA00022989"/>
    </source>
</evidence>
<keyword evidence="3 6" id="KW-0812">Transmembrane</keyword>
<evidence type="ECO:0000313" key="7">
    <source>
        <dbReference type="EMBL" id="MBF4475252.1"/>
    </source>
</evidence>
<dbReference type="InterPro" id="IPR002797">
    <property type="entry name" value="Polysacc_synth"/>
</dbReference>
<comment type="caution">
    <text evidence="7">The sequence shown here is derived from an EMBL/GenBank/DDBJ whole genome shotgun (WGS) entry which is preliminary data.</text>
</comment>
<keyword evidence="5 6" id="KW-0472">Membrane</keyword>
<evidence type="ECO:0000256" key="2">
    <source>
        <dbReference type="ARBA" id="ARBA00022475"/>
    </source>
</evidence>
<feature type="transmembrane region" description="Helical" evidence="6">
    <location>
        <begin position="30"/>
        <end position="55"/>
    </location>
</feature>
<feature type="transmembrane region" description="Helical" evidence="6">
    <location>
        <begin position="204"/>
        <end position="223"/>
    </location>
</feature>
<dbReference type="PANTHER" id="PTHR30250">
    <property type="entry name" value="PST FAMILY PREDICTED COLANIC ACID TRANSPORTER"/>
    <property type="match status" value="1"/>
</dbReference>
<name>A0A843AI30_METFO</name>